<reference evidence="10 11" key="1">
    <citation type="journal article" date="2015" name="Genome Biol.">
        <title>Comparative genomics of Steinernema reveals deeply conserved gene regulatory networks.</title>
        <authorList>
            <person name="Dillman A.R."/>
            <person name="Macchietto M."/>
            <person name="Porter C.F."/>
            <person name="Rogers A."/>
            <person name="Williams B."/>
            <person name="Antoshechkin I."/>
            <person name="Lee M.M."/>
            <person name="Goodwin Z."/>
            <person name="Lu X."/>
            <person name="Lewis E.E."/>
            <person name="Goodrich-Blair H."/>
            <person name="Stock S.P."/>
            <person name="Adams B.J."/>
            <person name="Sternberg P.W."/>
            <person name="Mortazavi A."/>
        </authorList>
    </citation>
    <scope>NUCLEOTIDE SEQUENCE [LARGE SCALE GENOMIC DNA]</scope>
    <source>
        <strain evidence="10 11">ALL</strain>
    </source>
</reference>
<dbReference type="InterPro" id="IPR011343">
    <property type="entry name" value="DeoC"/>
</dbReference>
<dbReference type="Proteomes" id="UP000298663">
    <property type="component" value="Chromosome X"/>
</dbReference>
<dbReference type="Pfam" id="PF01791">
    <property type="entry name" value="DeoC"/>
    <property type="match status" value="1"/>
</dbReference>
<evidence type="ECO:0000256" key="7">
    <source>
        <dbReference type="ARBA" id="ARBA00032755"/>
    </source>
</evidence>
<dbReference type="AlphaFoldDB" id="A0A4V6I7M8"/>
<evidence type="ECO:0000313" key="11">
    <source>
        <dbReference type="Proteomes" id="UP000298663"/>
    </source>
</evidence>
<dbReference type="PANTHER" id="PTHR10889">
    <property type="entry name" value="DEOXYRIBOSE-PHOSPHATE ALDOLASE"/>
    <property type="match status" value="1"/>
</dbReference>
<dbReference type="InterPro" id="IPR002915">
    <property type="entry name" value="DeoC/FbaB/LacD_aldolase"/>
</dbReference>
<feature type="active site" description="Proton donor/acceptor" evidence="9">
    <location>
        <position position="245"/>
    </location>
</feature>
<dbReference type="GO" id="GO:0009264">
    <property type="term" value="P:deoxyribonucleotide catabolic process"/>
    <property type="evidence" value="ECO:0007669"/>
    <property type="project" value="InterPro"/>
</dbReference>
<evidence type="ECO:0000256" key="6">
    <source>
        <dbReference type="ARBA" id="ARBA00031814"/>
    </source>
</evidence>
<evidence type="ECO:0000256" key="4">
    <source>
        <dbReference type="ARBA" id="ARBA00023239"/>
    </source>
</evidence>
<comment type="similarity">
    <text evidence="2">Belongs to the DeoC/FbaB aldolase family. DeoC type 2 subfamily.</text>
</comment>
<dbReference type="NCBIfam" id="TIGR00126">
    <property type="entry name" value="deoC"/>
    <property type="match status" value="1"/>
</dbReference>
<dbReference type="InterPro" id="IPR013785">
    <property type="entry name" value="Aldolase_TIM"/>
</dbReference>
<comment type="pathway">
    <text evidence="1">Carbohydrate degradation; 2-deoxy-D-ribose 1-phosphate degradation; D-glyceraldehyde 3-phosphate and acetaldehyde from 2-deoxy-alpha-D-ribose 1-phosphate: step 2/2.</text>
</comment>
<dbReference type="GO" id="GO:0016052">
    <property type="term" value="P:carbohydrate catabolic process"/>
    <property type="evidence" value="ECO:0007669"/>
    <property type="project" value="TreeGrafter"/>
</dbReference>
<keyword evidence="4" id="KW-0456">Lyase</keyword>
<evidence type="ECO:0000256" key="3">
    <source>
        <dbReference type="ARBA" id="ARBA00012515"/>
    </source>
</evidence>
<dbReference type="PIRSF" id="PIRSF001357">
    <property type="entry name" value="DeoC"/>
    <property type="match status" value="1"/>
</dbReference>
<dbReference type="OrthoDB" id="70823at2759"/>
<proteinExistence type="inferred from homology"/>
<evidence type="ECO:0000313" key="10">
    <source>
        <dbReference type="EMBL" id="TMS34703.1"/>
    </source>
</evidence>
<evidence type="ECO:0000256" key="2">
    <source>
        <dbReference type="ARBA" id="ARBA00009473"/>
    </source>
</evidence>
<dbReference type="CDD" id="cd00959">
    <property type="entry name" value="DeoC"/>
    <property type="match status" value="1"/>
</dbReference>
<keyword evidence="5 9" id="KW-0704">Schiff base</keyword>
<evidence type="ECO:0000256" key="8">
    <source>
        <dbReference type="ARBA" id="ARBA00048791"/>
    </source>
</evidence>
<comment type="caution">
    <text evidence="10">The sequence shown here is derived from an EMBL/GenBank/DDBJ whole genome shotgun (WGS) entry which is preliminary data.</text>
</comment>
<dbReference type="EC" id="4.1.2.4" evidence="3"/>
<protein>
    <recommendedName>
        <fullName evidence="3">deoxyribose-phosphate aldolase</fullName>
        <ecNumber evidence="3">4.1.2.4</ecNumber>
    </recommendedName>
    <alternativeName>
        <fullName evidence="7">2-deoxy-D-ribose 5-phosphate aldolase</fullName>
    </alternativeName>
    <alternativeName>
        <fullName evidence="6">Phosphodeoxyriboaldolase</fullName>
    </alternativeName>
</protein>
<dbReference type="STRING" id="34508.A0A4V6I7M8"/>
<evidence type="ECO:0000256" key="5">
    <source>
        <dbReference type="ARBA" id="ARBA00023270"/>
    </source>
</evidence>
<feature type="active site" description="Schiff-base intermediate with acetaldehyde" evidence="9">
    <location>
        <position position="209"/>
    </location>
</feature>
<dbReference type="GO" id="GO:0004139">
    <property type="term" value="F:deoxyribose-phosphate aldolase activity"/>
    <property type="evidence" value="ECO:0007669"/>
    <property type="project" value="UniProtKB-EC"/>
</dbReference>
<dbReference type="EMBL" id="CM016762">
    <property type="protein sequence ID" value="TMS34703.1"/>
    <property type="molecule type" value="Genomic_DNA"/>
</dbReference>
<dbReference type="Gene3D" id="3.20.20.70">
    <property type="entry name" value="Aldolase class I"/>
    <property type="match status" value="1"/>
</dbReference>
<evidence type="ECO:0000256" key="1">
    <source>
        <dbReference type="ARBA" id="ARBA00004816"/>
    </source>
</evidence>
<dbReference type="SMART" id="SM01133">
    <property type="entry name" value="DeoC"/>
    <property type="match status" value="1"/>
</dbReference>
<dbReference type="SUPFAM" id="SSF51569">
    <property type="entry name" value="Aldolase"/>
    <property type="match status" value="1"/>
</dbReference>
<dbReference type="GO" id="GO:0046386">
    <property type="term" value="P:deoxyribose phosphate catabolic process"/>
    <property type="evidence" value="ECO:0007669"/>
    <property type="project" value="UniProtKB-UniPathway"/>
</dbReference>
<dbReference type="GO" id="GO:0005737">
    <property type="term" value="C:cytoplasm"/>
    <property type="evidence" value="ECO:0007669"/>
    <property type="project" value="InterPro"/>
</dbReference>
<reference evidence="10 11" key="2">
    <citation type="journal article" date="2019" name="G3 (Bethesda)">
        <title>Hybrid Assembly of the Genome of the Entomopathogenic Nematode Steinernema carpocapsae Identifies the X-Chromosome.</title>
        <authorList>
            <person name="Serra L."/>
            <person name="Macchietto M."/>
            <person name="Macias-Munoz A."/>
            <person name="McGill C.J."/>
            <person name="Rodriguez I.M."/>
            <person name="Rodriguez B."/>
            <person name="Murad R."/>
            <person name="Mortazavi A."/>
        </authorList>
    </citation>
    <scope>NUCLEOTIDE SEQUENCE [LARGE SCALE GENOMIC DNA]</scope>
    <source>
        <strain evidence="10 11">ALL</strain>
    </source>
</reference>
<evidence type="ECO:0000256" key="9">
    <source>
        <dbReference type="PIRSR" id="PIRSR001357-50"/>
    </source>
</evidence>
<gene>
    <name evidence="10" type="ORF">L596_002240</name>
</gene>
<organism evidence="10 11">
    <name type="scientific">Steinernema carpocapsae</name>
    <name type="common">Entomopathogenic nematode</name>
    <dbReference type="NCBI Taxonomy" id="34508"/>
    <lineage>
        <taxon>Eukaryota</taxon>
        <taxon>Metazoa</taxon>
        <taxon>Ecdysozoa</taxon>
        <taxon>Nematoda</taxon>
        <taxon>Chromadorea</taxon>
        <taxon>Rhabditida</taxon>
        <taxon>Tylenchina</taxon>
        <taxon>Panagrolaimomorpha</taxon>
        <taxon>Strongyloidoidea</taxon>
        <taxon>Steinernematidae</taxon>
        <taxon>Steinernema</taxon>
    </lineage>
</organism>
<name>A0A4V6I7M8_STECR</name>
<dbReference type="EMBL" id="AZBU02000001">
    <property type="protein sequence ID" value="TMS34703.1"/>
    <property type="molecule type" value="Genomic_DNA"/>
</dbReference>
<sequence length="297" mass="32078">MPLNTTEFESCAAALNKTVLKDDKKKAELLGSIAEQVCELLKDPNEVLSLVQYIDLTTLAGDDTKKRVEELVNKALLPYQADGNVHCGAVCVYPARVADVVGHLKSLGKTLPVASVAAGFPSGQYHLQSRLMEIELTVADGATEIDIVINRCAAIEGNWNVVYDELVAMKEKCGKAHMKSILATGELKSMDNVVKASVAALLANSDFIKTSTGKESVNATLLVAYTMCLAIKQHFEMTGKRVGFKPAGGIRTTQEALGYRVVVEKVLGKEWLTPELFRIGASSLLDDVLKTHQAMLA</sequence>
<dbReference type="PANTHER" id="PTHR10889:SF3">
    <property type="entry name" value="DEOXYRIBOSE-PHOSPHATE ALDOLASE"/>
    <property type="match status" value="1"/>
</dbReference>
<accession>A0A4V6I7M8</accession>
<keyword evidence="11" id="KW-1185">Reference proteome</keyword>
<comment type="catalytic activity">
    <reaction evidence="8">
        <text>2-deoxy-D-ribose 5-phosphate = D-glyceraldehyde 3-phosphate + acetaldehyde</text>
        <dbReference type="Rhea" id="RHEA:12821"/>
        <dbReference type="ChEBI" id="CHEBI:15343"/>
        <dbReference type="ChEBI" id="CHEBI:59776"/>
        <dbReference type="ChEBI" id="CHEBI:62877"/>
        <dbReference type="EC" id="4.1.2.4"/>
    </reaction>
</comment>
<dbReference type="UniPathway" id="UPA00002">
    <property type="reaction ID" value="UER00468"/>
</dbReference>